<gene>
    <name evidence="1" type="ORF">GRJ2_001258000</name>
</gene>
<dbReference type="EMBL" id="BAAFJT010000004">
    <property type="protein sequence ID" value="GAB0187927.1"/>
    <property type="molecule type" value="Genomic_DNA"/>
</dbReference>
<name>A0ABC9WTS2_GRUJA</name>
<keyword evidence="1" id="KW-0649">Protein kinase inhibitor</keyword>
<dbReference type="AlphaFoldDB" id="A0ABC9WTS2"/>
<dbReference type="GO" id="GO:0004860">
    <property type="term" value="F:protein kinase inhibitor activity"/>
    <property type="evidence" value="ECO:0007669"/>
    <property type="project" value="UniProtKB-KW"/>
</dbReference>
<keyword evidence="2" id="KW-1185">Reference proteome</keyword>
<organism evidence="1 2">
    <name type="scientific">Grus japonensis</name>
    <name type="common">Japanese crane</name>
    <name type="synonym">Red-crowned crane</name>
    <dbReference type="NCBI Taxonomy" id="30415"/>
    <lineage>
        <taxon>Eukaryota</taxon>
        <taxon>Metazoa</taxon>
        <taxon>Chordata</taxon>
        <taxon>Craniata</taxon>
        <taxon>Vertebrata</taxon>
        <taxon>Euteleostomi</taxon>
        <taxon>Archelosauria</taxon>
        <taxon>Archosauria</taxon>
        <taxon>Dinosauria</taxon>
        <taxon>Saurischia</taxon>
        <taxon>Theropoda</taxon>
        <taxon>Coelurosauria</taxon>
        <taxon>Aves</taxon>
        <taxon>Neognathae</taxon>
        <taxon>Neoaves</taxon>
        <taxon>Gruiformes</taxon>
        <taxon>Gruidae</taxon>
        <taxon>Grus</taxon>
    </lineage>
</organism>
<comment type="caution">
    <text evidence="1">The sequence shown here is derived from an EMBL/GenBank/DDBJ whole genome shotgun (WGS) entry which is preliminary data.</text>
</comment>
<dbReference type="Proteomes" id="UP001623348">
    <property type="component" value="Unassembled WGS sequence"/>
</dbReference>
<sequence>MEQLILETISRHLMDEKIIRSGHHGFTKGKSCLTNFYNEMTGPVDERRAVDIVYLDFSKALDPVSYKILVEKLFLYGLDEQTRDLDKLEKWANRNLMKFNKEKCKVLPLGRNNPRHQDVLRTIQLESSSAGKDLGILVDIGLTMSQQGALAAEKASGVLGCVRQSIACRWRG</sequence>
<reference evidence="1 2" key="1">
    <citation type="submission" date="2024-06" db="EMBL/GenBank/DDBJ databases">
        <title>The draft genome of Grus japonensis, version 3.</title>
        <authorList>
            <person name="Nabeshima K."/>
            <person name="Suzuki S."/>
            <person name="Onuma M."/>
        </authorList>
    </citation>
    <scope>NUCLEOTIDE SEQUENCE [LARGE SCALE GENOMIC DNA]</scope>
    <source>
        <strain evidence="1 2">451A</strain>
    </source>
</reference>
<protein>
    <submittedName>
        <fullName evidence="1">cAMP-dependent protein kinase inhibitor alpha</fullName>
    </submittedName>
</protein>
<evidence type="ECO:0000313" key="1">
    <source>
        <dbReference type="EMBL" id="GAB0187927.1"/>
    </source>
</evidence>
<proteinExistence type="predicted"/>
<dbReference type="PANTHER" id="PTHR33332">
    <property type="entry name" value="REVERSE TRANSCRIPTASE DOMAIN-CONTAINING PROTEIN"/>
    <property type="match status" value="1"/>
</dbReference>
<evidence type="ECO:0000313" key="2">
    <source>
        <dbReference type="Proteomes" id="UP001623348"/>
    </source>
</evidence>
<accession>A0ABC9WTS2</accession>